<keyword evidence="2" id="KW-0949">S-adenosyl-L-methionine</keyword>
<dbReference type="InterPro" id="IPR023867">
    <property type="entry name" value="Sulphatase_maturase_rSAM"/>
</dbReference>
<dbReference type="EC" id="1.1.99.-" evidence="8"/>
<dbReference type="STRING" id="52694.ACWI_00610"/>
<reference evidence="8 9" key="1">
    <citation type="submission" date="2015-09" db="EMBL/GenBank/DDBJ databases">
        <title>Genome sequence of Acetobacterium wieringae DSM 1911.</title>
        <authorList>
            <person name="Poehlein A."/>
            <person name="Bengelsdorf F.R."/>
            <person name="Schiel-Bengelsdorf B."/>
            <person name="Duerre P."/>
            <person name="Daniel R."/>
        </authorList>
    </citation>
    <scope>NUCLEOTIDE SEQUENCE [LARGE SCALE GENOMIC DNA]</scope>
    <source>
        <strain evidence="8 9">DSM 1911</strain>
    </source>
</reference>
<dbReference type="Proteomes" id="UP000176244">
    <property type="component" value="Unassembled WGS sequence"/>
</dbReference>
<dbReference type="InterPro" id="IPR034491">
    <property type="entry name" value="Anaerob_Ser_sulfatase-maturase"/>
</dbReference>
<dbReference type="CDD" id="cd01335">
    <property type="entry name" value="Radical_SAM"/>
    <property type="match status" value="1"/>
</dbReference>
<comment type="similarity">
    <text evidence="6">Belongs to the radical SAM superfamily. Anaerobic sulfatase-maturating enzyme family.</text>
</comment>
<keyword evidence="5" id="KW-0411">Iron-sulfur</keyword>
<keyword evidence="8" id="KW-0560">Oxidoreductase</keyword>
<accession>A0A1F2PM47</accession>
<dbReference type="AlphaFoldDB" id="A0A1F2PM47"/>
<dbReference type="SFLD" id="SFLDG01386">
    <property type="entry name" value="main_SPASM_domain-containing"/>
    <property type="match status" value="1"/>
</dbReference>
<evidence type="ECO:0000256" key="3">
    <source>
        <dbReference type="ARBA" id="ARBA00022723"/>
    </source>
</evidence>
<dbReference type="SFLD" id="SFLDG01067">
    <property type="entry name" value="SPASM/twitch_domain_containing"/>
    <property type="match status" value="1"/>
</dbReference>
<evidence type="ECO:0000256" key="6">
    <source>
        <dbReference type="ARBA" id="ARBA00023601"/>
    </source>
</evidence>
<dbReference type="PANTHER" id="PTHR43273:SF3">
    <property type="entry name" value="ANAEROBIC SULFATASE-MATURATING ENZYME HOMOLOG ASLB-RELATED"/>
    <property type="match status" value="1"/>
</dbReference>
<dbReference type="OrthoDB" id="9808591at2"/>
<sequence>MVMKKRYPPDSRTYAIMAKPIGASCNLSCRYCYYLEKQDLMAQQTKLMSDVVLKAYIRQNFAIHGNNAVVEFAWHGGEPTLAPLDFYIQALNYQNQYGPGRIIRNTLQTNATLLTDAWCAFFAANHFLIGVSIDGHADLHNRYRKNRFGNTFEQTMAGIKLLQKHGVAYNTLTTVNAINSHHPEDVYLFLRELTDYMQFLPVVECLPASYENASGQRFAMPAGLHSPSMMHPVTDFSVTAKDYGTFLCTVFDLWRKLDLGEKYVQIIESTLANLNNHPAGVCVHEALCGHAGVLEMNGDLFCCDRYAFEAYKLGNILETPLADLMEKNRSFGMHKTLGLPDECLDCDHIRLCFGGCPKDRFLLSRDNQKGKNYLCEGYRQFFKHIKKHSGDQSIPLIF</sequence>
<dbReference type="NCBIfam" id="TIGR04085">
    <property type="entry name" value="rSAM_more_4Fe4S"/>
    <property type="match status" value="1"/>
</dbReference>
<proteinExistence type="inferred from homology"/>
<protein>
    <submittedName>
        <fullName evidence="8">Anaerobic sulfatase-maturating enzyme</fullName>
        <ecNumber evidence="8">1.1.99.-</ecNumber>
    </submittedName>
</protein>
<evidence type="ECO:0000256" key="1">
    <source>
        <dbReference type="ARBA" id="ARBA00001966"/>
    </source>
</evidence>
<evidence type="ECO:0000313" key="9">
    <source>
        <dbReference type="Proteomes" id="UP000176244"/>
    </source>
</evidence>
<dbReference type="PANTHER" id="PTHR43273">
    <property type="entry name" value="ANAEROBIC SULFATASE-MATURATING ENZYME HOMOLOG ASLB-RELATED"/>
    <property type="match status" value="1"/>
</dbReference>
<evidence type="ECO:0000256" key="5">
    <source>
        <dbReference type="ARBA" id="ARBA00023014"/>
    </source>
</evidence>
<dbReference type="GO" id="GO:0046872">
    <property type="term" value="F:metal ion binding"/>
    <property type="evidence" value="ECO:0007669"/>
    <property type="project" value="UniProtKB-KW"/>
</dbReference>
<dbReference type="GO" id="GO:0051536">
    <property type="term" value="F:iron-sulfur cluster binding"/>
    <property type="evidence" value="ECO:0007669"/>
    <property type="project" value="UniProtKB-KW"/>
</dbReference>
<organism evidence="8 9">
    <name type="scientific">Acetobacterium wieringae</name>
    <dbReference type="NCBI Taxonomy" id="52694"/>
    <lineage>
        <taxon>Bacteria</taxon>
        <taxon>Bacillati</taxon>
        <taxon>Bacillota</taxon>
        <taxon>Clostridia</taxon>
        <taxon>Eubacteriales</taxon>
        <taxon>Eubacteriaceae</taxon>
        <taxon>Acetobacterium</taxon>
    </lineage>
</organism>
<dbReference type="PROSITE" id="PS51918">
    <property type="entry name" value="RADICAL_SAM"/>
    <property type="match status" value="1"/>
</dbReference>
<dbReference type="Pfam" id="PF04055">
    <property type="entry name" value="Radical_SAM"/>
    <property type="match status" value="1"/>
</dbReference>
<feature type="domain" description="Radical SAM core" evidence="7">
    <location>
        <begin position="6"/>
        <end position="256"/>
    </location>
</feature>
<dbReference type="SUPFAM" id="SSF102114">
    <property type="entry name" value="Radical SAM enzymes"/>
    <property type="match status" value="1"/>
</dbReference>
<gene>
    <name evidence="8" type="primary">chuR</name>
    <name evidence="8" type="ORF">ACWI_00610</name>
</gene>
<comment type="cofactor">
    <cofactor evidence="1">
        <name>[4Fe-4S] cluster</name>
        <dbReference type="ChEBI" id="CHEBI:49883"/>
    </cofactor>
</comment>
<comment type="caution">
    <text evidence="8">The sequence shown here is derived from an EMBL/GenBank/DDBJ whole genome shotgun (WGS) entry which is preliminary data.</text>
</comment>
<keyword evidence="4" id="KW-0408">Iron</keyword>
<dbReference type="GO" id="GO:0016491">
    <property type="term" value="F:oxidoreductase activity"/>
    <property type="evidence" value="ECO:0007669"/>
    <property type="project" value="UniProtKB-KW"/>
</dbReference>
<dbReference type="SFLD" id="SFLDG01072">
    <property type="entry name" value="dehydrogenase_like"/>
    <property type="match status" value="1"/>
</dbReference>
<dbReference type="NCBIfam" id="TIGR03942">
    <property type="entry name" value="sulfatase_rSAM"/>
    <property type="match status" value="1"/>
</dbReference>
<dbReference type="InterPro" id="IPR013785">
    <property type="entry name" value="Aldolase_TIM"/>
</dbReference>
<keyword evidence="3" id="KW-0479">Metal-binding</keyword>
<dbReference type="InterPro" id="IPR023885">
    <property type="entry name" value="4Fe4S-binding_SPASM_dom"/>
</dbReference>
<dbReference type="EMBL" id="LKEU01000009">
    <property type="protein sequence ID" value="OFV72458.1"/>
    <property type="molecule type" value="Genomic_DNA"/>
</dbReference>
<evidence type="ECO:0000256" key="2">
    <source>
        <dbReference type="ARBA" id="ARBA00022691"/>
    </source>
</evidence>
<dbReference type="Gene3D" id="3.20.20.70">
    <property type="entry name" value="Aldolase class I"/>
    <property type="match status" value="1"/>
</dbReference>
<dbReference type="SFLD" id="SFLDS00029">
    <property type="entry name" value="Radical_SAM"/>
    <property type="match status" value="1"/>
</dbReference>
<dbReference type="InterPro" id="IPR007197">
    <property type="entry name" value="rSAM"/>
</dbReference>
<dbReference type="InterPro" id="IPR058240">
    <property type="entry name" value="rSAM_sf"/>
</dbReference>
<evidence type="ECO:0000259" key="7">
    <source>
        <dbReference type="PROSITE" id="PS51918"/>
    </source>
</evidence>
<evidence type="ECO:0000313" key="8">
    <source>
        <dbReference type="EMBL" id="OFV72458.1"/>
    </source>
</evidence>
<name>A0A1F2PM47_9FIRM</name>
<evidence type="ECO:0000256" key="4">
    <source>
        <dbReference type="ARBA" id="ARBA00023004"/>
    </source>
</evidence>
<dbReference type="SFLD" id="SFLDF00285">
    <property type="entry name" value="anaerobic_Ser-type_sulfatase-m"/>
    <property type="match status" value="1"/>
</dbReference>